<evidence type="ECO:0000256" key="3">
    <source>
        <dbReference type="ARBA" id="ARBA00022679"/>
    </source>
</evidence>
<evidence type="ECO:0000256" key="7">
    <source>
        <dbReference type="ARBA" id="ARBA00047899"/>
    </source>
</evidence>
<dbReference type="InterPro" id="IPR011009">
    <property type="entry name" value="Kinase-like_dom_sf"/>
</dbReference>
<feature type="non-terminal residue" evidence="10">
    <location>
        <position position="1"/>
    </location>
</feature>
<dbReference type="Pfam" id="PF07714">
    <property type="entry name" value="PK_Tyr_Ser-Thr"/>
    <property type="match status" value="1"/>
</dbReference>
<evidence type="ECO:0000256" key="5">
    <source>
        <dbReference type="ARBA" id="ARBA00022777"/>
    </source>
</evidence>
<comment type="caution">
    <text evidence="10">The sequence shown here is derived from an EMBL/GenBank/DDBJ whole genome shotgun (WGS) entry which is preliminary data.</text>
</comment>
<keyword evidence="3" id="KW-0808">Transferase</keyword>
<dbReference type="InterPro" id="IPR000719">
    <property type="entry name" value="Prot_kinase_dom"/>
</dbReference>
<keyword evidence="6" id="KW-0067">ATP-binding</keyword>
<dbReference type="PANTHER" id="PTHR27003">
    <property type="entry name" value="OS07G0166700 PROTEIN"/>
    <property type="match status" value="1"/>
</dbReference>
<organism evidence="10 11">
    <name type="scientific">Mucuna pruriens</name>
    <name type="common">Velvet bean</name>
    <name type="synonym">Dolichos pruriens</name>
    <dbReference type="NCBI Taxonomy" id="157652"/>
    <lineage>
        <taxon>Eukaryota</taxon>
        <taxon>Viridiplantae</taxon>
        <taxon>Streptophyta</taxon>
        <taxon>Embryophyta</taxon>
        <taxon>Tracheophyta</taxon>
        <taxon>Spermatophyta</taxon>
        <taxon>Magnoliopsida</taxon>
        <taxon>eudicotyledons</taxon>
        <taxon>Gunneridae</taxon>
        <taxon>Pentapetalae</taxon>
        <taxon>rosids</taxon>
        <taxon>fabids</taxon>
        <taxon>Fabales</taxon>
        <taxon>Fabaceae</taxon>
        <taxon>Papilionoideae</taxon>
        <taxon>50 kb inversion clade</taxon>
        <taxon>NPAAA clade</taxon>
        <taxon>indigoferoid/millettioid clade</taxon>
        <taxon>Phaseoleae</taxon>
        <taxon>Mucuna</taxon>
    </lineage>
</organism>
<dbReference type="Proteomes" id="UP000257109">
    <property type="component" value="Unassembled WGS sequence"/>
</dbReference>
<keyword evidence="11" id="KW-1185">Reference proteome</keyword>
<proteinExistence type="predicted"/>
<dbReference type="Gene3D" id="3.30.200.20">
    <property type="entry name" value="Phosphorylase Kinase, domain 1"/>
    <property type="match status" value="1"/>
</dbReference>
<name>A0A371FAJ8_MUCPR</name>
<keyword evidence="5" id="KW-0418">Kinase</keyword>
<dbReference type="EMBL" id="QJKJ01009876">
    <property type="protein sequence ID" value="RDX75312.1"/>
    <property type="molecule type" value="Genomic_DNA"/>
</dbReference>
<dbReference type="Gene3D" id="1.10.510.10">
    <property type="entry name" value="Transferase(Phosphotransferase) domain 1"/>
    <property type="match status" value="1"/>
</dbReference>
<dbReference type="GO" id="GO:0005524">
    <property type="term" value="F:ATP binding"/>
    <property type="evidence" value="ECO:0007669"/>
    <property type="project" value="UniProtKB-KW"/>
</dbReference>
<dbReference type="AlphaFoldDB" id="A0A371FAJ8"/>
<dbReference type="InterPro" id="IPR045272">
    <property type="entry name" value="ANXUR1/2-like"/>
</dbReference>
<dbReference type="FunFam" id="1.10.510.10:FF:001023">
    <property type="entry name" value="Os07g0541700 protein"/>
    <property type="match status" value="1"/>
</dbReference>
<protein>
    <recommendedName>
        <fullName evidence="1">non-specific serine/threonine protein kinase</fullName>
        <ecNumber evidence="1">2.7.11.1</ecNumber>
    </recommendedName>
</protein>
<accession>A0A371FAJ8</accession>
<dbReference type="GO" id="GO:0009506">
    <property type="term" value="C:plasmodesma"/>
    <property type="evidence" value="ECO:0007669"/>
    <property type="project" value="TreeGrafter"/>
</dbReference>
<dbReference type="PANTHER" id="PTHR27003:SF88">
    <property type="entry name" value="RECEPTOR-LIKE PROTEIN KINASE THESEUS 1"/>
    <property type="match status" value="1"/>
</dbReference>
<dbReference type="InterPro" id="IPR001245">
    <property type="entry name" value="Ser-Thr/Tyr_kinase_cat_dom"/>
</dbReference>
<gene>
    <name evidence="10" type="ORF">CR513_44818</name>
</gene>
<dbReference type="PROSITE" id="PS50011">
    <property type="entry name" value="PROTEIN_KINASE_DOM"/>
    <property type="match status" value="1"/>
</dbReference>
<sequence>MKPFPCLPCFTTTKSNTKNKNHFTPIEQLCHRFSLAQLRAATNGFSPSLIVGGEGPCQVYKGHLKAQGPVAIKRFKTKSPAEEIEFRAEVRILCQLHHPNVVPLIGFCEHKKDRFIVYDYVSNGSLYNCLHGTNNNNNNVVPLSWKQRLHICIGVARGLHYIHFGTKIPVMHRAVKSSNILLDQNLEPKLADFGLCKKHPQEESRPKPPRVELRENLELSLEYIEPEYCITGRLSHKSDVYSFGVVMLEVLCRKEACFFTPGGDCVYLFKWAFDDERKGVLEKIVDPSLKGKIAPACWEVFFEMVQRCLASVEERPTMGEVELLLENALLLQETADAVAERENAPVLSVEKGVGATEQTWITLKGIGSDCVMAWFWMGEPVMQS</sequence>
<evidence type="ECO:0000256" key="6">
    <source>
        <dbReference type="ARBA" id="ARBA00022840"/>
    </source>
</evidence>
<feature type="domain" description="Protein kinase" evidence="9">
    <location>
        <begin position="45"/>
        <end position="330"/>
    </location>
</feature>
<dbReference type="GO" id="GO:0004674">
    <property type="term" value="F:protein serine/threonine kinase activity"/>
    <property type="evidence" value="ECO:0007669"/>
    <property type="project" value="UniProtKB-KW"/>
</dbReference>
<evidence type="ECO:0000313" key="10">
    <source>
        <dbReference type="EMBL" id="RDX75312.1"/>
    </source>
</evidence>
<evidence type="ECO:0000256" key="4">
    <source>
        <dbReference type="ARBA" id="ARBA00022741"/>
    </source>
</evidence>
<dbReference type="FunFam" id="3.30.200.20:FF:000742">
    <property type="entry name" value="Receptor-like protein kinase ANXUR2"/>
    <property type="match status" value="1"/>
</dbReference>
<evidence type="ECO:0000313" key="11">
    <source>
        <dbReference type="Proteomes" id="UP000257109"/>
    </source>
</evidence>
<keyword evidence="4" id="KW-0547">Nucleotide-binding</keyword>
<evidence type="ECO:0000259" key="9">
    <source>
        <dbReference type="PROSITE" id="PS50011"/>
    </source>
</evidence>
<dbReference type="GO" id="GO:0005886">
    <property type="term" value="C:plasma membrane"/>
    <property type="evidence" value="ECO:0007669"/>
    <property type="project" value="TreeGrafter"/>
</dbReference>
<comment type="catalytic activity">
    <reaction evidence="8">
        <text>L-seryl-[protein] + ATP = O-phospho-L-seryl-[protein] + ADP + H(+)</text>
        <dbReference type="Rhea" id="RHEA:17989"/>
        <dbReference type="Rhea" id="RHEA-COMP:9863"/>
        <dbReference type="Rhea" id="RHEA-COMP:11604"/>
        <dbReference type="ChEBI" id="CHEBI:15378"/>
        <dbReference type="ChEBI" id="CHEBI:29999"/>
        <dbReference type="ChEBI" id="CHEBI:30616"/>
        <dbReference type="ChEBI" id="CHEBI:83421"/>
        <dbReference type="ChEBI" id="CHEBI:456216"/>
        <dbReference type="EC" id="2.7.11.1"/>
    </reaction>
</comment>
<comment type="catalytic activity">
    <reaction evidence="7">
        <text>L-threonyl-[protein] + ATP = O-phospho-L-threonyl-[protein] + ADP + H(+)</text>
        <dbReference type="Rhea" id="RHEA:46608"/>
        <dbReference type="Rhea" id="RHEA-COMP:11060"/>
        <dbReference type="Rhea" id="RHEA-COMP:11605"/>
        <dbReference type="ChEBI" id="CHEBI:15378"/>
        <dbReference type="ChEBI" id="CHEBI:30013"/>
        <dbReference type="ChEBI" id="CHEBI:30616"/>
        <dbReference type="ChEBI" id="CHEBI:61977"/>
        <dbReference type="ChEBI" id="CHEBI:456216"/>
        <dbReference type="EC" id="2.7.11.1"/>
    </reaction>
</comment>
<dbReference type="SUPFAM" id="SSF56112">
    <property type="entry name" value="Protein kinase-like (PK-like)"/>
    <property type="match status" value="1"/>
</dbReference>
<dbReference type="GO" id="GO:0004714">
    <property type="term" value="F:transmembrane receptor protein tyrosine kinase activity"/>
    <property type="evidence" value="ECO:0007669"/>
    <property type="project" value="InterPro"/>
</dbReference>
<dbReference type="STRING" id="157652.A0A371FAJ8"/>
<dbReference type="OrthoDB" id="4062651at2759"/>
<evidence type="ECO:0000256" key="2">
    <source>
        <dbReference type="ARBA" id="ARBA00022527"/>
    </source>
</evidence>
<evidence type="ECO:0000256" key="8">
    <source>
        <dbReference type="ARBA" id="ARBA00048679"/>
    </source>
</evidence>
<keyword evidence="2" id="KW-0723">Serine/threonine-protein kinase</keyword>
<reference evidence="10" key="1">
    <citation type="submission" date="2018-05" db="EMBL/GenBank/DDBJ databases">
        <title>Draft genome of Mucuna pruriens seed.</title>
        <authorList>
            <person name="Nnadi N.E."/>
            <person name="Vos R."/>
            <person name="Hasami M.H."/>
            <person name="Devisetty U.K."/>
            <person name="Aguiy J.C."/>
        </authorList>
    </citation>
    <scope>NUCLEOTIDE SEQUENCE [LARGE SCALE GENOMIC DNA]</scope>
    <source>
        <strain evidence="10">JCA_2017</strain>
    </source>
</reference>
<evidence type="ECO:0000256" key="1">
    <source>
        <dbReference type="ARBA" id="ARBA00012513"/>
    </source>
</evidence>
<dbReference type="EC" id="2.7.11.1" evidence="1"/>